<feature type="domain" description="Pesticidal crystal protein" evidence="9">
    <location>
        <begin position="125"/>
        <end position="363"/>
    </location>
</feature>
<dbReference type="PANTHER" id="PTHR37003">
    <property type="entry name" value="ENDOTOXIN_N DOMAIN-CONTAINING PROTEIN-RELATED"/>
    <property type="match status" value="1"/>
</dbReference>
<feature type="repeat" description="Cell wall-binding" evidence="7">
    <location>
        <begin position="784"/>
        <end position="803"/>
    </location>
</feature>
<keyword evidence="5" id="KW-0843">Virulence</keyword>
<evidence type="ECO:0000256" key="4">
    <source>
        <dbReference type="ARBA" id="ARBA00022969"/>
    </source>
</evidence>
<dbReference type="Pfam" id="PF01473">
    <property type="entry name" value="Choline_bind_1"/>
    <property type="match status" value="4"/>
</dbReference>
<dbReference type="Gene3D" id="2.60.120.260">
    <property type="entry name" value="Galactose-binding domain-like"/>
    <property type="match status" value="1"/>
</dbReference>
<gene>
    <name evidence="10" type="ORF">BT246_68200</name>
</gene>
<evidence type="ECO:0000256" key="3">
    <source>
        <dbReference type="ARBA" id="ARBA00022737"/>
    </source>
</evidence>
<dbReference type="Proteomes" id="UP000092743">
    <property type="component" value="Plasmid p120416"/>
</dbReference>
<dbReference type="AlphaFoldDB" id="A0A9W3X425"/>
<dbReference type="PROSITE" id="PS51170">
    <property type="entry name" value="CW"/>
    <property type="match status" value="3"/>
</dbReference>
<evidence type="ECO:0000313" key="10">
    <source>
        <dbReference type="EMBL" id="ANS52111.1"/>
    </source>
</evidence>
<keyword evidence="4" id="KW-0749">Sporulation</keyword>
<evidence type="ECO:0000259" key="9">
    <source>
        <dbReference type="Pfam" id="PF03945"/>
    </source>
</evidence>
<protein>
    <recommendedName>
        <fullName evidence="6">Crystaline entomocidal protoxin</fullName>
    </recommendedName>
</protein>
<accession>A0A9W3X425</accession>
<sequence>MKNKYMKPLGVVLLTSNIIGFGNQTVVFADTDNVLPKGQTEKQELLKEFKKTTVSSVAIDSVEELSDLQRIMVEVIKEDNGISNMFYEHTKAKAEKQGIEFDYLEFLKAMLDEGIKISAKVTEVPFLSFFVPLIDTFFPKKEEDVWEEIKPKVEMLINEKLDERFTKETLDTLVSKLQGLSQNMNTLKEYIKVFNDQAEEIKTNDTNAIAAYEQNPKEKQAERIRTSLDVVLGNINSMSDEFRRREYAIPSLPLYTQLANIHIGILKEMVEHGEEWGIDKENVKQYKVDLRKAIKTYSDQVYKTYNEGLDKIKKIGEQEGENEGETEQYGSHVGATIWKRVNPYVRTMTLTCLDFLPLWSAQDVVKYQNPTHLQRTRSIYDDGIMQMYNNGGYDGLRNKFHAGYPGELKEVQYSQGEAVYGMKMTYDWGGGNDGSTWSTSAGTLKNPYTRTAPFRYGAWKYSPARNTIEVGGKEAWSGRPAYPGHKLSRIIITGINTNDHAVQGLVNAYIPVETQLVNKVGNTRNVKVQKKDENGKLMQDNKGKFILEDKTLSIIEGIPAEKYKEHKGFSSALEEINGANVMVSDKSRDWLTYNVTSETTQQYKIRYRVATKGKTSFELSIKDTRTDNYNKIANINIPDTTIYTGNQDQQNGITGKQGTYIVVDGPTLNLQKGQNTISIVKNNGNWLALDRIEFVPLGEDTKQQGESGWQQKDGKWYYIDESKEKVKGWKEINGKYYYFGKTGDGVGLSTEGEMAIGWKKINGKQYYFARTGDESGMSSEGEMAKGWYTLDGKTYHFTENGDMQIGWEKIDGKYYYFTENGDMQTGWIQTEGKYYHLTENGDMQTGWQETDDGAGGKGRYYFGVKGDETGLAEGEMALGITKINGVYYYLEEYSNVGKMATGWREMHGGKYYFNEVGSGTGMNYEGEMAMGHKTVWGKKYYFQRENISNRGQLQYSE</sequence>
<feature type="repeat" description="Cell wall-binding" evidence="7">
    <location>
        <begin position="726"/>
        <end position="745"/>
    </location>
</feature>
<dbReference type="SUPFAM" id="SSF56849">
    <property type="entry name" value="delta-Endotoxin (insectocide), N-terminal domain"/>
    <property type="match status" value="1"/>
</dbReference>
<dbReference type="InterPro" id="IPR036716">
    <property type="entry name" value="Pest_crys_N_sf"/>
</dbReference>
<dbReference type="Gene3D" id="2.10.270.20">
    <property type="match status" value="1"/>
</dbReference>
<dbReference type="SUPFAM" id="SSF69360">
    <property type="entry name" value="Cell wall binding repeat"/>
    <property type="match status" value="2"/>
</dbReference>
<evidence type="ECO:0000313" key="11">
    <source>
        <dbReference type="Proteomes" id="UP000092743"/>
    </source>
</evidence>
<evidence type="ECO:0000256" key="5">
    <source>
        <dbReference type="ARBA" id="ARBA00023026"/>
    </source>
</evidence>
<dbReference type="RefSeq" id="WP_065486732.1">
    <property type="nucleotide sequence ID" value="NZ_CP015354.1"/>
</dbReference>
<geneLocation type="plasmid" evidence="10 11">
    <name>p120416</name>
</geneLocation>
<dbReference type="Gene3D" id="1.20.190.10">
    <property type="entry name" value="Pesticidal crystal protein, N-terminal domain"/>
    <property type="match status" value="1"/>
</dbReference>
<dbReference type="SUPFAM" id="SSF49785">
    <property type="entry name" value="Galactose-binding domain-like"/>
    <property type="match status" value="1"/>
</dbReference>
<dbReference type="EMBL" id="CP015354">
    <property type="protein sequence ID" value="ANS52111.1"/>
    <property type="molecule type" value="Genomic_DNA"/>
</dbReference>
<dbReference type="GO" id="GO:0030435">
    <property type="term" value="P:sporulation resulting in formation of a cellular spore"/>
    <property type="evidence" value="ECO:0007669"/>
    <property type="project" value="UniProtKB-KW"/>
</dbReference>
<evidence type="ECO:0000256" key="1">
    <source>
        <dbReference type="ARBA" id="ARBA00007819"/>
    </source>
</evidence>
<feature type="domain" description="Pesticidal crystal protein" evidence="8">
    <location>
        <begin position="555"/>
        <end position="697"/>
    </location>
</feature>
<feature type="repeat" description="Cell wall-binding" evidence="7">
    <location>
        <begin position="804"/>
        <end position="823"/>
    </location>
</feature>
<dbReference type="InterPro" id="IPR005638">
    <property type="entry name" value="Pest_crys_dom-III"/>
</dbReference>
<organism evidence="10 11">
    <name type="scientific">Bacillus thuringiensis</name>
    <dbReference type="NCBI Taxonomy" id="1428"/>
    <lineage>
        <taxon>Bacteria</taxon>
        <taxon>Bacillati</taxon>
        <taxon>Bacillota</taxon>
        <taxon>Bacilli</taxon>
        <taxon>Bacillales</taxon>
        <taxon>Bacillaceae</taxon>
        <taxon>Bacillus</taxon>
        <taxon>Bacillus cereus group</taxon>
    </lineage>
</organism>
<comment type="similarity">
    <text evidence="1">Belongs to the delta endotoxin family.</text>
</comment>
<dbReference type="InterPro" id="IPR018337">
    <property type="entry name" value="Cell_wall/Cho-bd_repeat"/>
</dbReference>
<keyword evidence="2" id="KW-0800">Toxin</keyword>
<reference evidence="10 11" key="1">
    <citation type="submission" date="2016-04" db="EMBL/GenBank/DDBJ databases">
        <title>High quality genome of the nematocidal Bacillus thuringiensis MYBT18246.</title>
        <authorList>
            <person name="Hollensteiner J."/>
            <person name="Poehlein A."/>
            <person name="Sproeer C."/>
            <person name="Bunk B."/>
            <person name="Rosenstiel P."/>
            <person name="Schulenburg H."/>
            <person name="Liesegang H."/>
        </authorList>
    </citation>
    <scope>NUCLEOTIDE SEQUENCE [LARGE SCALE GENOMIC DNA]</scope>
    <source>
        <strain evidence="10 11">MYBT18246</strain>
        <plasmid evidence="10 11">p120416</plasmid>
    </source>
</reference>
<dbReference type="Pfam" id="PF03945">
    <property type="entry name" value="Endotoxin_N"/>
    <property type="match status" value="1"/>
</dbReference>
<evidence type="ECO:0000256" key="2">
    <source>
        <dbReference type="ARBA" id="ARBA00022656"/>
    </source>
</evidence>
<keyword evidence="10" id="KW-0614">Plasmid</keyword>
<evidence type="ECO:0000256" key="6">
    <source>
        <dbReference type="ARBA" id="ARBA00029653"/>
    </source>
</evidence>
<dbReference type="InterPro" id="IPR005639">
    <property type="entry name" value="Pest_crys_dom_I"/>
</dbReference>
<proteinExistence type="inferred from homology"/>
<evidence type="ECO:0000256" key="7">
    <source>
        <dbReference type="PROSITE-ProRule" id="PRU00591"/>
    </source>
</evidence>
<dbReference type="Pfam" id="PF19127">
    <property type="entry name" value="Choline_bind_3"/>
    <property type="match status" value="1"/>
</dbReference>
<dbReference type="PANTHER" id="PTHR37003:SF2">
    <property type="entry name" value="PESTICIDAL CRYSTAL PROTEIN N-TERMINAL DOMAIN-CONTAINING PROTEIN"/>
    <property type="match status" value="1"/>
</dbReference>
<dbReference type="Pfam" id="PF03944">
    <property type="entry name" value="Endotoxin_C"/>
    <property type="match status" value="1"/>
</dbReference>
<dbReference type="Gene3D" id="2.10.270.10">
    <property type="entry name" value="Cholin Binding"/>
    <property type="match status" value="2"/>
</dbReference>
<dbReference type="GO" id="GO:0090729">
    <property type="term" value="F:toxin activity"/>
    <property type="evidence" value="ECO:0007669"/>
    <property type="project" value="UniProtKB-KW"/>
</dbReference>
<name>A0A9W3X425_BACTU</name>
<dbReference type="GO" id="GO:0001907">
    <property type="term" value="P:symbiont-mediated killing of host cell"/>
    <property type="evidence" value="ECO:0007669"/>
    <property type="project" value="InterPro"/>
</dbReference>
<evidence type="ECO:0000259" key="8">
    <source>
        <dbReference type="Pfam" id="PF03944"/>
    </source>
</evidence>
<dbReference type="InterPro" id="IPR008979">
    <property type="entry name" value="Galactose-bd-like_sf"/>
</dbReference>
<keyword evidence="3" id="KW-0677">Repeat</keyword>
<dbReference type="InterPro" id="IPR038979">
    <property type="entry name" value="Pest_crys"/>
</dbReference>